<dbReference type="Gene3D" id="1.10.1370.10">
    <property type="entry name" value="Neurolysin, domain 3"/>
    <property type="match status" value="1"/>
</dbReference>
<dbReference type="InterPro" id="IPR024079">
    <property type="entry name" value="MetalloPept_cat_dom_sf"/>
</dbReference>
<dbReference type="InterPro" id="IPR001567">
    <property type="entry name" value="Pept_M3A_M3B_dom"/>
</dbReference>
<name>A0A918VHI6_9SPHN</name>
<dbReference type="InterPro" id="IPR024077">
    <property type="entry name" value="Neurolysin/TOP_dom2"/>
</dbReference>
<evidence type="ECO:0000256" key="2">
    <source>
        <dbReference type="ARBA" id="ARBA00006040"/>
    </source>
</evidence>
<dbReference type="AlphaFoldDB" id="A0A918VHI6"/>
<dbReference type="PANTHER" id="PTHR43660:SF1">
    <property type="entry name" value="DIPEPTIDYL CARBOXYPEPTIDASE"/>
    <property type="match status" value="1"/>
</dbReference>
<comment type="function">
    <text evidence="11">Removes dipeptides from the C-termini of N-blocked tripeptides, tetrapeptides and larger peptides.</text>
</comment>
<comment type="cofactor">
    <cofactor evidence="15">
        <name>Zn(2+)</name>
        <dbReference type="ChEBI" id="CHEBI:29105"/>
    </cofactor>
    <text evidence="15">Binds 1 zinc ion.</text>
</comment>
<reference evidence="17" key="1">
    <citation type="journal article" date="2014" name="Int. J. Syst. Evol. Microbiol.">
        <title>Complete genome sequence of Corynebacterium casei LMG S-19264T (=DSM 44701T), isolated from a smear-ripened cheese.</title>
        <authorList>
            <consortium name="US DOE Joint Genome Institute (JGI-PGF)"/>
            <person name="Walter F."/>
            <person name="Albersmeier A."/>
            <person name="Kalinowski J."/>
            <person name="Ruckert C."/>
        </authorList>
    </citation>
    <scope>NUCLEOTIDE SEQUENCE</scope>
    <source>
        <strain evidence="17">KCTC 32422</strain>
    </source>
</reference>
<dbReference type="GO" id="GO:0046872">
    <property type="term" value="F:metal ion binding"/>
    <property type="evidence" value="ECO:0007669"/>
    <property type="project" value="UniProtKB-UniRule"/>
</dbReference>
<evidence type="ECO:0000256" key="7">
    <source>
        <dbReference type="ARBA" id="ARBA00022801"/>
    </source>
</evidence>
<evidence type="ECO:0000313" key="18">
    <source>
        <dbReference type="Proteomes" id="UP000634139"/>
    </source>
</evidence>
<dbReference type="FunFam" id="1.10.1370.40:FF:000001">
    <property type="entry name" value="Dipeptidyl carboxypeptidase II"/>
    <property type="match status" value="1"/>
</dbReference>
<evidence type="ECO:0000256" key="14">
    <source>
        <dbReference type="ARBA" id="ARBA00075608"/>
    </source>
</evidence>
<dbReference type="GO" id="GO:0006508">
    <property type="term" value="P:proteolysis"/>
    <property type="evidence" value="ECO:0007669"/>
    <property type="project" value="UniProtKB-KW"/>
</dbReference>
<evidence type="ECO:0000313" key="17">
    <source>
        <dbReference type="EMBL" id="GGZ96633.1"/>
    </source>
</evidence>
<dbReference type="Pfam" id="PF01432">
    <property type="entry name" value="Peptidase_M3"/>
    <property type="match status" value="1"/>
</dbReference>
<dbReference type="CDD" id="cd06456">
    <property type="entry name" value="M3A_DCP"/>
    <property type="match status" value="1"/>
</dbReference>
<dbReference type="RefSeq" id="WP_189540370.1">
    <property type="nucleotide sequence ID" value="NZ_BMZD01000003.1"/>
</dbReference>
<dbReference type="Gene3D" id="1.10.1370.40">
    <property type="match status" value="1"/>
</dbReference>
<evidence type="ECO:0000256" key="5">
    <source>
        <dbReference type="ARBA" id="ARBA00022670"/>
    </source>
</evidence>
<evidence type="ECO:0000256" key="1">
    <source>
        <dbReference type="ARBA" id="ARBA00004496"/>
    </source>
</evidence>
<feature type="domain" description="Peptidase M3A/M3B catalytic" evidence="16">
    <location>
        <begin position="273"/>
        <end position="721"/>
    </location>
</feature>
<keyword evidence="8 15" id="KW-0862">Zinc</keyword>
<dbReference type="FunFam" id="3.40.390.10:FF:000009">
    <property type="entry name" value="Oligopeptidase A"/>
    <property type="match status" value="1"/>
</dbReference>
<comment type="similarity">
    <text evidence="2 15">Belongs to the peptidase M3 family.</text>
</comment>
<evidence type="ECO:0000256" key="12">
    <source>
        <dbReference type="ARBA" id="ARBA00066668"/>
    </source>
</evidence>
<sequence length="723" mass="80041">MHKLALVSLSALAMAGCSGKVEPVASVPPVAAAPEPAPYAPVIPEGTGVFAQPSTLPFQTPDFSKIRDSDFQPAIEQGIAINQAEIEAIANNPAEPTFENTMVAMEKSGQMLTRAYYVFSALTSANTNDTLDKVDSATAPKLAALRDAIYLNDKLFARVKSLYDRRDSLGLAADEQRLLKLTYDRFVQNGAMLQGADKEKLKSLNGRISTLQTEFGQKLTAGTRDAALVVNTRAELAGLSEAEIATAAKAAADRGMKGKFLLPLQNTTQQPLLAKLSNRATRKALYEASWNRSERGGANDTRALISELAQLRAEKAQLLGFADYASFTMSDQMAKTPGNALKFMEGLVPALAAAQKREAEEIDALIKRSGGKFSVEPWDWDYYAERLRKEKYAFDESQVKPYFEITNVLENGVFFAANQLYGLTFRKRDDLPVYHPDVTVYTVYDKDGSEMALFYFDPWKRDNKQGGAWMSNFVDQSHLMGTKPVVFNVQNSPKPAPGQPLLISFTDAETMFHEFGHALHGILSNQRYPSISGASTARDFVEFPSQFNENWMTEPRVFANFAKHYQTGAPMPKDLVAKVERAARFNQGYALGEALTAAILDQKWHALPASAGRQDVNAFENQALGSLGLLTAKVPPRYRTSYFRHIWGGGYAAGYYAYQWTEMLNHDAFQWFVENGGMTRENGQRFRDMVLSQGNSKDYAEMYRAFAGRDPGVDPMLKARGLK</sequence>
<dbReference type="EMBL" id="BMZD01000003">
    <property type="protein sequence ID" value="GGZ96633.1"/>
    <property type="molecule type" value="Genomic_DNA"/>
</dbReference>
<reference evidence="17" key="2">
    <citation type="submission" date="2020-09" db="EMBL/GenBank/DDBJ databases">
        <authorList>
            <person name="Sun Q."/>
            <person name="Kim S."/>
        </authorList>
    </citation>
    <scope>NUCLEOTIDE SEQUENCE</scope>
    <source>
        <strain evidence="17">KCTC 32422</strain>
    </source>
</reference>
<dbReference type="InterPro" id="IPR045090">
    <property type="entry name" value="Pept_M3A_M3B"/>
</dbReference>
<comment type="catalytic activity">
    <reaction evidence="10">
        <text>Hydrolysis of unblocked, C-terminal dipeptides from oligopeptides, with broad specificity. Does not hydrolyze bonds in which P1' is Pro, or both P1 and P1' are Gly.</text>
        <dbReference type="EC" id="3.4.15.5"/>
    </reaction>
</comment>
<keyword evidence="9 15" id="KW-0482">Metalloprotease</keyword>
<comment type="caution">
    <text evidence="17">The sequence shown here is derived from an EMBL/GenBank/DDBJ whole genome shotgun (WGS) entry which is preliminary data.</text>
</comment>
<evidence type="ECO:0000256" key="15">
    <source>
        <dbReference type="RuleBase" id="RU003435"/>
    </source>
</evidence>
<keyword evidence="5 15" id="KW-0645">Protease</keyword>
<dbReference type="EC" id="3.4.15.5" evidence="12"/>
<evidence type="ECO:0000256" key="8">
    <source>
        <dbReference type="ARBA" id="ARBA00022833"/>
    </source>
</evidence>
<evidence type="ECO:0000256" key="10">
    <source>
        <dbReference type="ARBA" id="ARBA00052506"/>
    </source>
</evidence>
<accession>A0A918VHI6</accession>
<keyword evidence="6 15" id="KW-0479">Metal-binding</keyword>
<proteinExistence type="inferred from homology"/>
<evidence type="ECO:0000256" key="6">
    <source>
        <dbReference type="ARBA" id="ARBA00022723"/>
    </source>
</evidence>
<organism evidence="17 18">
    <name type="scientific">Novosphingobium arvoryzae</name>
    <dbReference type="NCBI Taxonomy" id="1256514"/>
    <lineage>
        <taxon>Bacteria</taxon>
        <taxon>Pseudomonadati</taxon>
        <taxon>Pseudomonadota</taxon>
        <taxon>Alphaproteobacteria</taxon>
        <taxon>Sphingomonadales</taxon>
        <taxon>Sphingomonadaceae</taxon>
        <taxon>Novosphingobium</taxon>
    </lineage>
</organism>
<dbReference type="SUPFAM" id="SSF55486">
    <property type="entry name" value="Metalloproteases ('zincins'), catalytic domain"/>
    <property type="match status" value="1"/>
</dbReference>
<gene>
    <name evidence="17" type="primary">dcp</name>
    <name evidence="17" type="ORF">GCM10011617_16530</name>
</gene>
<keyword evidence="18" id="KW-1185">Reference proteome</keyword>
<comment type="subcellular location">
    <subcellularLocation>
        <location evidence="1">Cytoplasm</location>
    </subcellularLocation>
</comment>
<evidence type="ECO:0000256" key="3">
    <source>
        <dbReference type="ARBA" id="ARBA00022490"/>
    </source>
</evidence>
<dbReference type="GO" id="GO:0004180">
    <property type="term" value="F:carboxypeptidase activity"/>
    <property type="evidence" value="ECO:0007669"/>
    <property type="project" value="UniProtKB-KW"/>
</dbReference>
<dbReference type="GO" id="GO:0004222">
    <property type="term" value="F:metalloendopeptidase activity"/>
    <property type="evidence" value="ECO:0007669"/>
    <property type="project" value="InterPro"/>
</dbReference>
<evidence type="ECO:0000256" key="11">
    <source>
        <dbReference type="ARBA" id="ARBA00054529"/>
    </source>
</evidence>
<keyword evidence="4 17" id="KW-0121">Carboxypeptidase</keyword>
<keyword evidence="7 15" id="KW-0378">Hydrolase</keyword>
<protein>
    <recommendedName>
        <fullName evidence="13">Dipeptidyl carboxypeptidase</fullName>
        <ecNumber evidence="12">3.4.15.5</ecNumber>
    </recommendedName>
    <alternativeName>
        <fullName evidence="14">Peptidyl-dipeptidase Dcp</fullName>
    </alternativeName>
</protein>
<dbReference type="Proteomes" id="UP000634139">
    <property type="component" value="Unassembled WGS sequence"/>
</dbReference>
<dbReference type="GO" id="GO:0005829">
    <property type="term" value="C:cytosol"/>
    <property type="evidence" value="ECO:0007669"/>
    <property type="project" value="UniProtKB-ARBA"/>
</dbReference>
<dbReference type="Gene3D" id="3.40.390.10">
    <property type="entry name" value="Collagenase (Catalytic Domain)"/>
    <property type="match status" value="1"/>
</dbReference>
<evidence type="ECO:0000256" key="4">
    <source>
        <dbReference type="ARBA" id="ARBA00022645"/>
    </source>
</evidence>
<dbReference type="GO" id="GO:0008241">
    <property type="term" value="F:peptidyl-dipeptidase activity"/>
    <property type="evidence" value="ECO:0007669"/>
    <property type="project" value="UniProtKB-EC"/>
</dbReference>
<dbReference type="InterPro" id="IPR034005">
    <property type="entry name" value="M3A_DCP"/>
</dbReference>
<dbReference type="PROSITE" id="PS51257">
    <property type="entry name" value="PROKAR_LIPOPROTEIN"/>
    <property type="match status" value="1"/>
</dbReference>
<evidence type="ECO:0000256" key="13">
    <source>
        <dbReference type="ARBA" id="ARBA00070755"/>
    </source>
</evidence>
<evidence type="ECO:0000259" key="16">
    <source>
        <dbReference type="Pfam" id="PF01432"/>
    </source>
</evidence>
<dbReference type="PANTHER" id="PTHR43660">
    <property type="entry name" value="DIPEPTIDYL CARBOXYPEPTIDASE"/>
    <property type="match status" value="1"/>
</dbReference>
<keyword evidence="3" id="KW-0963">Cytoplasm</keyword>
<evidence type="ECO:0000256" key="9">
    <source>
        <dbReference type="ARBA" id="ARBA00023049"/>
    </source>
</evidence>